<gene>
    <name evidence="9" type="primary">pfkA</name>
    <name evidence="12" type="ORF">BACCOP_02964</name>
</gene>
<feature type="binding site" evidence="9">
    <location>
        <position position="64"/>
    </location>
    <ligand>
        <name>ATP</name>
        <dbReference type="ChEBI" id="CHEBI:30616"/>
    </ligand>
</feature>
<feature type="binding site" evidence="9">
    <location>
        <position position="310"/>
    </location>
    <ligand>
        <name>substrate</name>
        <note>ligand shared between dimeric partners</note>
    </ligand>
</feature>
<dbReference type="HAMAP" id="MF_01976">
    <property type="entry name" value="Phosphofructokinase_III"/>
    <property type="match status" value="1"/>
</dbReference>
<dbReference type="GO" id="GO:0048029">
    <property type="term" value="F:monosaccharide binding"/>
    <property type="evidence" value="ECO:0007669"/>
    <property type="project" value="TreeGrafter"/>
</dbReference>
<evidence type="ECO:0000313" key="12">
    <source>
        <dbReference type="EMBL" id="EDV00002.1"/>
    </source>
</evidence>
<feature type="binding site" evidence="9">
    <location>
        <position position="164"/>
    </location>
    <ligand>
        <name>Mg(2+)</name>
        <dbReference type="ChEBI" id="CHEBI:18420"/>
        <note>catalytic</note>
    </ligand>
</feature>
<evidence type="ECO:0000313" key="13">
    <source>
        <dbReference type="Proteomes" id="UP000003146"/>
    </source>
</evidence>
<dbReference type="GO" id="GO:0003872">
    <property type="term" value="F:6-phosphofructokinase activity"/>
    <property type="evidence" value="ECO:0007669"/>
    <property type="project" value="UniProtKB-UniRule"/>
</dbReference>
<keyword evidence="3 9" id="KW-0963">Cytoplasm</keyword>
<dbReference type="GO" id="GO:0047334">
    <property type="term" value="F:diphosphate-fructose-6-phosphate 1-phosphotransferase activity"/>
    <property type="evidence" value="ECO:0007669"/>
    <property type="project" value="InterPro"/>
</dbReference>
<name>B3JM12_9BACT</name>
<dbReference type="InterPro" id="IPR000023">
    <property type="entry name" value="Phosphofructokinase_dom"/>
</dbReference>
<evidence type="ECO:0000256" key="7">
    <source>
        <dbReference type="ARBA" id="ARBA00022842"/>
    </source>
</evidence>
<evidence type="ECO:0000256" key="1">
    <source>
        <dbReference type="ARBA" id="ARBA00001946"/>
    </source>
</evidence>
<dbReference type="Gene3D" id="3.40.50.460">
    <property type="entry name" value="Phosphofructokinase domain"/>
    <property type="match status" value="1"/>
</dbReference>
<evidence type="ECO:0000256" key="6">
    <source>
        <dbReference type="ARBA" id="ARBA00022777"/>
    </source>
</evidence>
<dbReference type="GO" id="GO:0030388">
    <property type="term" value="P:fructose 1,6-bisphosphate metabolic process"/>
    <property type="evidence" value="ECO:0007669"/>
    <property type="project" value="TreeGrafter"/>
</dbReference>
<feature type="binding site" description="in other chain" evidence="9">
    <location>
        <position position="283"/>
    </location>
    <ligand>
        <name>substrate</name>
        <note>ligand shared between dimeric partners</note>
    </ligand>
</feature>
<dbReference type="EC" id="2.7.1.11" evidence="9"/>
<organism evidence="12 13">
    <name type="scientific">Phocaeicola coprocola DSM 17136</name>
    <dbReference type="NCBI Taxonomy" id="470145"/>
    <lineage>
        <taxon>Bacteria</taxon>
        <taxon>Pseudomonadati</taxon>
        <taxon>Bacteroidota</taxon>
        <taxon>Bacteroidia</taxon>
        <taxon>Bacteroidales</taxon>
        <taxon>Bacteroidaceae</taxon>
        <taxon>Phocaeicola</taxon>
    </lineage>
</organism>
<keyword evidence="9" id="KW-0547">Nucleotide-binding</keyword>
<comment type="function">
    <text evidence="9">Catalyzes the phosphorylation of D-fructose 6-phosphate to fructose 1,6-bisphosphate by ATP, the first committing step of glycolysis.</text>
</comment>
<feature type="transmembrane region" description="Helical" evidence="10">
    <location>
        <begin position="6"/>
        <end position="25"/>
    </location>
</feature>
<comment type="catalytic activity">
    <reaction evidence="9">
        <text>beta-D-fructose 6-phosphate + ATP = beta-D-fructose 1,6-bisphosphate + ADP + H(+)</text>
        <dbReference type="Rhea" id="RHEA:16109"/>
        <dbReference type="ChEBI" id="CHEBI:15378"/>
        <dbReference type="ChEBI" id="CHEBI:30616"/>
        <dbReference type="ChEBI" id="CHEBI:32966"/>
        <dbReference type="ChEBI" id="CHEBI:57634"/>
        <dbReference type="ChEBI" id="CHEBI:456216"/>
        <dbReference type="EC" id="2.7.1.11"/>
    </reaction>
</comment>
<comment type="subunit">
    <text evidence="9">Homodimer or homotetramer.</text>
</comment>
<evidence type="ECO:0000256" key="2">
    <source>
        <dbReference type="ARBA" id="ARBA00004679"/>
    </source>
</evidence>
<evidence type="ECO:0000256" key="8">
    <source>
        <dbReference type="ARBA" id="ARBA00023152"/>
    </source>
</evidence>
<dbReference type="GO" id="GO:0006002">
    <property type="term" value="P:fructose 6-phosphate metabolic process"/>
    <property type="evidence" value="ECO:0007669"/>
    <property type="project" value="InterPro"/>
</dbReference>
<accession>B3JM12</accession>
<dbReference type="STRING" id="470145.BACCOP_02964"/>
<dbReference type="UniPathway" id="UPA00109">
    <property type="reaction ID" value="UER00182"/>
</dbReference>
<comment type="subcellular location">
    <subcellularLocation>
        <location evidence="9">Cytoplasm</location>
    </subcellularLocation>
</comment>
<evidence type="ECO:0000256" key="5">
    <source>
        <dbReference type="ARBA" id="ARBA00022723"/>
    </source>
</evidence>
<feature type="binding site" description="in other chain" evidence="9">
    <location>
        <begin position="230"/>
        <end position="232"/>
    </location>
    <ligand>
        <name>substrate</name>
        <note>ligand shared between dimeric partners</note>
    </ligand>
</feature>
<dbReference type="PIRSF" id="PIRSF000532">
    <property type="entry name" value="ATP_PFK_prok"/>
    <property type="match status" value="1"/>
</dbReference>
<dbReference type="InterPro" id="IPR012003">
    <property type="entry name" value="ATP_PFK_prok-type"/>
</dbReference>
<feature type="active site" description="Proton acceptor" evidence="9">
    <location>
        <position position="188"/>
    </location>
</feature>
<reference evidence="12 13" key="2">
    <citation type="submission" date="2008-04" db="EMBL/GenBank/DDBJ databases">
        <authorList>
            <person name="Fulton L."/>
            <person name="Clifton S."/>
            <person name="Fulton B."/>
            <person name="Xu J."/>
            <person name="Minx P."/>
            <person name="Pepin K.H."/>
            <person name="Johnson M."/>
            <person name="Thiruvilangam P."/>
            <person name="Bhonagiri V."/>
            <person name="Nash W.E."/>
            <person name="Mardis E.R."/>
            <person name="Wilson R.K."/>
        </authorList>
    </citation>
    <scope>NUCLEOTIDE SEQUENCE [LARGE SCALE GENOMIC DNA]</scope>
    <source>
        <strain evidence="12 13">DSM 17136</strain>
    </source>
</reference>
<dbReference type="InterPro" id="IPR022953">
    <property type="entry name" value="ATP_PFK"/>
</dbReference>
<feature type="site" description="Important for substrate specificity; cannot use PPi as phosphoryl donor" evidence="9">
    <location>
        <position position="165"/>
    </location>
</feature>
<keyword evidence="4 9" id="KW-0808">Transferase</keyword>
<feature type="binding site" evidence="9">
    <location>
        <position position="223"/>
    </location>
    <ligand>
        <name>substrate</name>
        <note>ligand shared between dimeric partners</note>
    </ligand>
</feature>
<dbReference type="NCBIfam" id="NF002872">
    <property type="entry name" value="PRK03202.1"/>
    <property type="match status" value="1"/>
</dbReference>
<dbReference type="GO" id="GO:0070095">
    <property type="term" value="F:fructose-6-phosphate binding"/>
    <property type="evidence" value="ECO:0007669"/>
    <property type="project" value="TreeGrafter"/>
</dbReference>
<keyword evidence="6 9" id="KW-0418">Kinase</keyword>
<dbReference type="HOGENOM" id="CLU_020655_0_0_10"/>
<comment type="pathway">
    <text evidence="2 9">Carbohydrate degradation; glycolysis; D-glyceraldehyde 3-phosphate and glycerone phosphate from D-glucose: step 3/4.</text>
</comment>
<keyword evidence="7 9" id="KW-0460">Magnesium</keyword>
<dbReference type="Pfam" id="PF00365">
    <property type="entry name" value="PFK"/>
    <property type="match status" value="1"/>
</dbReference>
<dbReference type="SUPFAM" id="SSF53784">
    <property type="entry name" value="Phosphofructokinase"/>
    <property type="match status" value="1"/>
</dbReference>
<comment type="caution">
    <text evidence="12">The sequence shown here is derived from an EMBL/GenBank/DDBJ whole genome shotgun (WGS) entry which is preliminary data.</text>
</comment>
<keyword evidence="10" id="KW-0472">Membrane</keyword>
<protein>
    <recommendedName>
        <fullName evidence="9">ATP-dependent 6-phosphofructokinase</fullName>
        <shortName evidence="9">ATP-PFK</shortName>
        <shortName evidence="9">Phosphofructokinase</shortName>
        <ecNumber evidence="9">2.7.1.11</ecNumber>
    </recommendedName>
    <alternativeName>
        <fullName evidence="9">Phosphohexokinase</fullName>
    </alternativeName>
</protein>
<keyword evidence="8 9" id="KW-0324">Glycolysis</keyword>
<dbReference type="PANTHER" id="PTHR13697:SF52">
    <property type="entry name" value="ATP-DEPENDENT 6-PHOSPHOFRUCTOKINASE 3"/>
    <property type="match status" value="1"/>
</dbReference>
<dbReference type="InterPro" id="IPR035966">
    <property type="entry name" value="PKF_sf"/>
</dbReference>
<dbReference type="EMBL" id="ABIY02000107">
    <property type="protein sequence ID" value="EDV00002.1"/>
    <property type="molecule type" value="Genomic_DNA"/>
</dbReference>
<comment type="similarity">
    <text evidence="9">Belongs to the phosphofructokinase type A (PFKA) family. Mixed-substrate PFK group III subfamily.</text>
</comment>
<dbReference type="GO" id="GO:0061621">
    <property type="term" value="P:canonical glycolysis"/>
    <property type="evidence" value="ECO:0007669"/>
    <property type="project" value="TreeGrafter"/>
</dbReference>
<feature type="binding site" evidence="9">
    <location>
        <begin position="126"/>
        <end position="127"/>
    </location>
    <ligand>
        <name>ATP</name>
        <dbReference type="ChEBI" id="CHEBI:30616"/>
    </ligand>
</feature>
<evidence type="ECO:0000256" key="3">
    <source>
        <dbReference type="ARBA" id="ARBA00022490"/>
    </source>
</evidence>
<evidence type="ECO:0000256" key="9">
    <source>
        <dbReference type="HAMAP-Rule" id="MF_01976"/>
    </source>
</evidence>
<feature type="domain" description="Phosphofructokinase" evidence="11">
    <location>
        <begin position="56"/>
        <end position="342"/>
    </location>
</feature>
<dbReference type="Proteomes" id="UP000003146">
    <property type="component" value="Unassembled WGS sequence"/>
</dbReference>
<comment type="caution">
    <text evidence="9">Lacks conserved residue(s) required for the propagation of feature annotation.</text>
</comment>
<dbReference type="GO" id="GO:0005524">
    <property type="term" value="F:ATP binding"/>
    <property type="evidence" value="ECO:0007669"/>
    <property type="project" value="UniProtKB-KW"/>
</dbReference>
<dbReference type="Gene3D" id="3.40.50.450">
    <property type="match status" value="1"/>
</dbReference>
<dbReference type="GO" id="GO:0016208">
    <property type="term" value="F:AMP binding"/>
    <property type="evidence" value="ECO:0007669"/>
    <property type="project" value="TreeGrafter"/>
</dbReference>
<dbReference type="GO" id="GO:0005945">
    <property type="term" value="C:6-phosphofructokinase complex"/>
    <property type="evidence" value="ECO:0007669"/>
    <property type="project" value="TreeGrafter"/>
</dbReference>
<dbReference type="AlphaFoldDB" id="B3JM12"/>
<dbReference type="FunFam" id="3.40.50.460:FF:000009">
    <property type="entry name" value="ATP-dependent 6-phosphofructokinase"/>
    <property type="match status" value="1"/>
</dbReference>
<reference evidence="12 13" key="1">
    <citation type="submission" date="2008-04" db="EMBL/GenBank/DDBJ databases">
        <title>Draft genome sequence of Bacteroides coprocola (DSM 17136).</title>
        <authorList>
            <person name="Sudarsanam P."/>
            <person name="Ley R."/>
            <person name="Guruge J."/>
            <person name="Turnbaugh P.J."/>
            <person name="Mahowald M."/>
            <person name="Liep D."/>
            <person name="Gordon J."/>
        </authorList>
    </citation>
    <scope>NUCLEOTIDE SEQUENCE [LARGE SCALE GENOMIC DNA]</scope>
    <source>
        <strain evidence="12 13">DSM 17136</strain>
    </source>
</reference>
<comment type="cofactor">
    <cofactor evidence="1 9">
        <name>Mg(2+)</name>
        <dbReference type="ChEBI" id="CHEBI:18420"/>
    </cofactor>
</comment>
<keyword evidence="10" id="KW-1133">Transmembrane helix</keyword>
<dbReference type="PRINTS" id="PR00476">
    <property type="entry name" value="PHFRCTKINASE"/>
</dbReference>
<proteinExistence type="inferred from homology"/>
<evidence type="ECO:0000256" key="4">
    <source>
        <dbReference type="ARBA" id="ARBA00022679"/>
    </source>
</evidence>
<dbReference type="eggNOG" id="COG0205">
    <property type="taxonomic scope" value="Bacteria"/>
</dbReference>
<dbReference type="GO" id="GO:0042802">
    <property type="term" value="F:identical protein binding"/>
    <property type="evidence" value="ECO:0007669"/>
    <property type="project" value="TreeGrafter"/>
</dbReference>
<keyword evidence="5 9" id="KW-0479">Metal-binding</keyword>
<keyword evidence="10" id="KW-0812">Transmembrane</keyword>
<dbReference type="GO" id="GO:0046872">
    <property type="term" value="F:metal ion binding"/>
    <property type="evidence" value="ECO:0007669"/>
    <property type="project" value="UniProtKB-KW"/>
</dbReference>
<keyword evidence="9" id="KW-0067">ATP-binding</keyword>
<dbReference type="InterPro" id="IPR012829">
    <property type="entry name" value="Phosphofructokinase_III"/>
</dbReference>
<feature type="binding site" description="in other chain" evidence="9">
    <location>
        <begin position="316"/>
        <end position="319"/>
    </location>
    <ligand>
        <name>substrate</name>
        <note>ligand shared between dimeric partners</note>
    </ligand>
</feature>
<dbReference type="PANTHER" id="PTHR13697">
    <property type="entry name" value="PHOSPHOFRUCTOKINASE"/>
    <property type="match status" value="1"/>
</dbReference>
<evidence type="ECO:0000256" key="10">
    <source>
        <dbReference type="SAM" id="Phobius"/>
    </source>
</evidence>
<feature type="binding site" description="in other chain" evidence="9">
    <location>
        <begin position="186"/>
        <end position="188"/>
    </location>
    <ligand>
        <name>substrate</name>
        <note>ligand shared between dimeric partners</note>
    </ligand>
</feature>
<sequence length="391" mass="42595">MKPFIYIFLFLIYIFIFICKVRLFLFQIEIFPFRNHKSTLFSYNFTTSSENLKVMRIGILTSGGDCPGINATIRGVCKTAISHYGMEVYGIRSGFRGLLDNDIIPLDENSLTGLLSMGGTILGTSREKPFKNRANVPVSEDKPAMMLKTIRERKLDCVVCIGGNGTQKTAAKLAATGVNVVTVPKTIDNDVWGTDISFGFDSAVSIATEAIDRLHSTASAHQRVMVIEVMGHKAGWIALYSGMAGGGDIILLPEIPFDIHRIGDTIISRLKKGKPYSIVVVAEGIPTLGGKKAAQYIAEEIEYETGFETRETVLGYIQRGGGPTAFDRNLATRMGGHATELIASGQFGRMVSLRGSEITSVPLGEVAGKLKLVTEEHDLVIQGRRMGICFG</sequence>
<evidence type="ECO:0000259" key="11">
    <source>
        <dbReference type="Pfam" id="PF00365"/>
    </source>
</evidence>
<feature type="binding site" evidence="9">
    <location>
        <begin position="163"/>
        <end position="166"/>
    </location>
    <ligand>
        <name>ATP</name>
        <dbReference type="ChEBI" id="CHEBI:30616"/>
    </ligand>
</feature>